<sequence>MSDKSTWVTIEQLDTPLCDVFPGTKTDGTVRMWVLIAESFLGLKKADLESMEHAEMNKYIDSLDEELQRVL</sequence>
<evidence type="ECO:0000313" key="2">
    <source>
        <dbReference type="Proteomes" id="UP001597383"/>
    </source>
</evidence>
<gene>
    <name evidence="1" type="ORF">ACFSJF_17260</name>
</gene>
<reference evidence="2" key="1">
    <citation type="journal article" date="2019" name="Int. J. Syst. Evol. Microbiol.">
        <title>The Global Catalogue of Microorganisms (GCM) 10K type strain sequencing project: providing services to taxonomists for standard genome sequencing and annotation.</title>
        <authorList>
            <consortium name="The Broad Institute Genomics Platform"/>
            <consortium name="The Broad Institute Genome Sequencing Center for Infectious Disease"/>
            <person name="Wu L."/>
            <person name="Ma J."/>
        </authorList>
    </citation>
    <scope>NUCLEOTIDE SEQUENCE [LARGE SCALE GENOMIC DNA]</scope>
    <source>
        <strain evidence="2">R28</strain>
    </source>
</reference>
<dbReference type="EMBL" id="JBHUHQ010000021">
    <property type="protein sequence ID" value="MFD2046030.1"/>
    <property type="molecule type" value="Genomic_DNA"/>
</dbReference>
<dbReference type="Proteomes" id="UP001597383">
    <property type="component" value="Unassembled WGS sequence"/>
</dbReference>
<comment type="caution">
    <text evidence="1">The sequence shown here is derived from an EMBL/GenBank/DDBJ whole genome shotgun (WGS) entry which is preliminary data.</text>
</comment>
<evidence type="ECO:0000313" key="1">
    <source>
        <dbReference type="EMBL" id="MFD2046030.1"/>
    </source>
</evidence>
<organism evidence="1 2">
    <name type="scientific">Ornithinibacillus salinisoli</name>
    <dbReference type="NCBI Taxonomy" id="1848459"/>
    <lineage>
        <taxon>Bacteria</taxon>
        <taxon>Bacillati</taxon>
        <taxon>Bacillota</taxon>
        <taxon>Bacilli</taxon>
        <taxon>Bacillales</taxon>
        <taxon>Bacillaceae</taxon>
        <taxon>Ornithinibacillus</taxon>
    </lineage>
</organism>
<dbReference type="RefSeq" id="WP_377557030.1">
    <property type="nucleotide sequence ID" value="NZ_JBHUHQ010000021.1"/>
</dbReference>
<protein>
    <submittedName>
        <fullName evidence="1">Uncharacterized protein</fullName>
    </submittedName>
</protein>
<accession>A0ABW4W5F6</accession>
<name>A0ABW4W5F6_9BACI</name>
<keyword evidence="2" id="KW-1185">Reference proteome</keyword>
<proteinExistence type="predicted"/>